<dbReference type="EMBL" id="BSXS01000020">
    <property type="protein sequence ID" value="GME70334.1"/>
    <property type="molecule type" value="Genomic_DNA"/>
</dbReference>
<sequence length="364" mass="41642">MLPLLCYTQDLNNAFRRVFDIDQIESTFNTVQGIANLFHKSTKLGRLLKENCGGKVMVSDCNTRFSSKFFVIERVIEKKRAILHCFLKSELSLIDRRDGKYQATLDINDLLVWDKIDGLYNLLLPLFNLFKFSKRPYYRLSDSFVDFAKASKSMVKEVMKDSMLELYVGMELFERINHTYLRFINNGLSLLALFFDLRYPFQYSDEALSVAIDALKKICDQRMGEGGTEQIVLHFETFVAHIRPRLVNVNAEDPILVYLTAIDSGFFFKWGNLSFLKTPFDALVDEVDFGRGTEEDAANLNKELNFGESAEQRFGNSLERVAEAALEIHDDDIGGTLPITSFDTPETKSLMEAIGFLFASEEAF</sequence>
<gene>
    <name evidence="1" type="ORF">Amon02_000015500</name>
</gene>
<comment type="caution">
    <text evidence="1">The sequence shown here is derived from an EMBL/GenBank/DDBJ whole genome shotgun (WGS) entry which is preliminary data.</text>
</comment>
<accession>A0ACB5SRK4</accession>
<evidence type="ECO:0000313" key="2">
    <source>
        <dbReference type="Proteomes" id="UP001165064"/>
    </source>
</evidence>
<evidence type="ECO:0000313" key="1">
    <source>
        <dbReference type="EMBL" id="GME70334.1"/>
    </source>
</evidence>
<keyword evidence="2" id="KW-1185">Reference proteome</keyword>
<organism evidence="1 2">
    <name type="scientific">Ambrosiozyma monospora</name>
    <name type="common">Yeast</name>
    <name type="synonym">Endomycopsis monosporus</name>
    <dbReference type="NCBI Taxonomy" id="43982"/>
    <lineage>
        <taxon>Eukaryota</taxon>
        <taxon>Fungi</taxon>
        <taxon>Dikarya</taxon>
        <taxon>Ascomycota</taxon>
        <taxon>Saccharomycotina</taxon>
        <taxon>Pichiomycetes</taxon>
        <taxon>Pichiales</taxon>
        <taxon>Pichiaceae</taxon>
        <taxon>Ambrosiozyma</taxon>
    </lineage>
</organism>
<protein>
    <submittedName>
        <fullName evidence="1">Unnamed protein product</fullName>
    </submittedName>
</protein>
<dbReference type="Proteomes" id="UP001165064">
    <property type="component" value="Unassembled WGS sequence"/>
</dbReference>
<proteinExistence type="predicted"/>
<reference evidence="1" key="1">
    <citation type="submission" date="2023-04" db="EMBL/GenBank/DDBJ databases">
        <title>Ambrosiozyma monospora NBRC 10751.</title>
        <authorList>
            <person name="Ichikawa N."/>
            <person name="Sato H."/>
            <person name="Tonouchi N."/>
        </authorList>
    </citation>
    <scope>NUCLEOTIDE SEQUENCE</scope>
    <source>
        <strain evidence="1">NBRC 10751</strain>
    </source>
</reference>
<name>A0ACB5SRK4_AMBMO</name>